<evidence type="ECO:0000313" key="2">
    <source>
        <dbReference type="Proteomes" id="UP000015105"/>
    </source>
</evidence>
<keyword evidence="2" id="KW-1185">Reference proteome</keyword>
<name>A0A453JV25_AEGTS</name>
<proteinExistence type="predicted"/>
<reference evidence="1" key="3">
    <citation type="journal article" date="2017" name="Nature">
        <title>Genome sequence of the progenitor of the wheat D genome Aegilops tauschii.</title>
        <authorList>
            <person name="Luo M.C."/>
            <person name="Gu Y.Q."/>
            <person name="Puiu D."/>
            <person name="Wang H."/>
            <person name="Twardziok S.O."/>
            <person name="Deal K.R."/>
            <person name="Huo N."/>
            <person name="Zhu T."/>
            <person name="Wang L."/>
            <person name="Wang Y."/>
            <person name="McGuire P.E."/>
            <person name="Liu S."/>
            <person name="Long H."/>
            <person name="Ramasamy R.K."/>
            <person name="Rodriguez J.C."/>
            <person name="Van S.L."/>
            <person name="Yuan L."/>
            <person name="Wang Z."/>
            <person name="Xia Z."/>
            <person name="Xiao L."/>
            <person name="Anderson O.D."/>
            <person name="Ouyang S."/>
            <person name="Liang Y."/>
            <person name="Zimin A.V."/>
            <person name="Pertea G."/>
            <person name="Qi P."/>
            <person name="Bennetzen J.L."/>
            <person name="Dai X."/>
            <person name="Dawson M.W."/>
            <person name="Muller H.G."/>
            <person name="Kugler K."/>
            <person name="Rivarola-Duarte L."/>
            <person name="Spannagl M."/>
            <person name="Mayer K.F.X."/>
            <person name="Lu F.H."/>
            <person name="Bevan M.W."/>
            <person name="Leroy P."/>
            <person name="Li P."/>
            <person name="You F.M."/>
            <person name="Sun Q."/>
            <person name="Liu Z."/>
            <person name="Lyons E."/>
            <person name="Wicker T."/>
            <person name="Salzberg S.L."/>
            <person name="Devos K.M."/>
            <person name="Dvorak J."/>
        </authorList>
    </citation>
    <scope>NUCLEOTIDE SEQUENCE [LARGE SCALE GENOMIC DNA]</scope>
    <source>
        <strain evidence="1">cv. AL8/78</strain>
    </source>
</reference>
<dbReference type="Gramene" id="AET5Gv20204300.1">
    <property type="protein sequence ID" value="AET5Gv20204300.1"/>
    <property type="gene ID" value="AET5Gv20204300"/>
</dbReference>
<reference evidence="1" key="5">
    <citation type="journal article" date="2021" name="G3 (Bethesda)">
        <title>Aegilops tauschii genome assembly Aet v5.0 features greater sequence contiguity and improved annotation.</title>
        <authorList>
            <person name="Wang L."/>
            <person name="Zhu T."/>
            <person name="Rodriguez J.C."/>
            <person name="Deal K.R."/>
            <person name="Dubcovsky J."/>
            <person name="McGuire P.E."/>
            <person name="Lux T."/>
            <person name="Spannagl M."/>
            <person name="Mayer K.F.X."/>
            <person name="Baldrich P."/>
            <person name="Meyers B.C."/>
            <person name="Huo N."/>
            <person name="Gu Y.Q."/>
            <person name="Zhou H."/>
            <person name="Devos K.M."/>
            <person name="Bennetzen J.L."/>
            <person name="Unver T."/>
            <person name="Budak H."/>
            <person name="Gulick P.J."/>
            <person name="Galiba G."/>
            <person name="Kalapos B."/>
            <person name="Nelson D.R."/>
            <person name="Li P."/>
            <person name="You F.M."/>
            <person name="Luo M.C."/>
            <person name="Dvorak J."/>
        </authorList>
    </citation>
    <scope>NUCLEOTIDE SEQUENCE [LARGE SCALE GENOMIC DNA]</scope>
    <source>
        <strain evidence="1">cv. AL8/78</strain>
    </source>
</reference>
<dbReference type="Proteomes" id="UP000015105">
    <property type="component" value="Chromosome 5D"/>
</dbReference>
<protein>
    <submittedName>
        <fullName evidence="1">Uncharacterized protein</fullName>
    </submittedName>
</protein>
<reference evidence="2" key="1">
    <citation type="journal article" date="2014" name="Science">
        <title>Ancient hybridizations among the ancestral genomes of bread wheat.</title>
        <authorList>
            <consortium name="International Wheat Genome Sequencing Consortium,"/>
            <person name="Marcussen T."/>
            <person name="Sandve S.R."/>
            <person name="Heier L."/>
            <person name="Spannagl M."/>
            <person name="Pfeifer M."/>
            <person name="Jakobsen K.S."/>
            <person name="Wulff B.B."/>
            <person name="Steuernagel B."/>
            <person name="Mayer K.F."/>
            <person name="Olsen O.A."/>
        </authorList>
    </citation>
    <scope>NUCLEOTIDE SEQUENCE [LARGE SCALE GENOMIC DNA]</scope>
    <source>
        <strain evidence="2">cv. AL8/78</strain>
    </source>
</reference>
<organism evidence="1 2">
    <name type="scientific">Aegilops tauschii subsp. strangulata</name>
    <name type="common">Goatgrass</name>
    <dbReference type="NCBI Taxonomy" id="200361"/>
    <lineage>
        <taxon>Eukaryota</taxon>
        <taxon>Viridiplantae</taxon>
        <taxon>Streptophyta</taxon>
        <taxon>Embryophyta</taxon>
        <taxon>Tracheophyta</taxon>
        <taxon>Spermatophyta</taxon>
        <taxon>Magnoliopsida</taxon>
        <taxon>Liliopsida</taxon>
        <taxon>Poales</taxon>
        <taxon>Poaceae</taxon>
        <taxon>BOP clade</taxon>
        <taxon>Pooideae</taxon>
        <taxon>Triticodae</taxon>
        <taxon>Triticeae</taxon>
        <taxon>Triticinae</taxon>
        <taxon>Aegilops</taxon>
    </lineage>
</organism>
<evidence type="ECO:0000313" key="1">
    <source>
        <dbReference type="EnsemblPlants" id="AET5Gv20204300.1"/>
    </source>
</evidence>
<accession>A0A453JV25</accession>
<dbReference type="AlphaFoldDB" id="A0A453JV25"/>
<reference evidence="1" key="4">
    <citation type="submission" date="2019-03" db="UniProtKB">
        <authorList>
            <consortium name="EnsemblPlants"/>
        </authorList>
    </citation>
    <scope>IDENTIFICATION</scope>
</reference>
<reference evidence="2" key="2">
    <citation type="journal article" date="2017" name="Nat. Plants">
        <title>The Aegilops tauschii genome reveals multiple impacts of transposons.</title>
        <authorList>
            <person name="Zhao G."/>
            <person name="Zou C."/>
            <person name="Li K."/>
            <person name="Wang K."/>
            <person name="Li T."/>
            <person name="Gao L."/>
            <person name="Zhang X."/>
            <person name="Wang H."/>
            <person name="Yang Z."/>
            <person name="Liu X."/>
            <person name="Jiang W."/>
            <person name="Mao L."/>
            <person name="Kong X."/>
            <person name="Jiao Y."/>
            <person name="Jia J."/>
        </authorList>
    </citation>
    <scope>NUCLEOTIDE SEQUENCE [LARGE SCALE GENOMIC DNA]</scope>
    <source>
        <strain evidence="2">cv. AL8/78</strain>
    </source>
</reference>
<dbReference type="EnsemblPlants" id="AET5Gv20204300.1">
    <property type="protein sequence ID" value="AET5Gv20204300.1"/>
    <property type="gene ID" value="AET5Gv20204300"/>
</dbReference>
<sequence length="62" mass="6872">MSVWPEKTFARLCYLLGGLHPIETVYLRLSLGPRVCTRGTLLLKVVRAFPGSMASVTYFSAP</sequence>